<gene>
    <name evidence="1" type="ORF">GOCE00092_LOCUS22556</name>
</gene>
<dbReference type="PROSITE" id="PS50231">
    <property type="entry name" value="RICIN_B_LECTIN"/>
    <property type="match status" value="1"/>
</dbReference>
<evidence type="ECO:0000313" key="1">
    <source>
        <dbReference type="EMBL" id="CAD9302588.1"/>
    </source>
</evidence>
<accession>A0A7S1VK13</accession>
<dbReference type="EMBL" id="HBGK01042965">
    <property type="protein sequence ID" value="CAD9302588.1"/>
    <property type="molecule type" value="Transcribed_RNA"/>
</dbReference>
<sequence>MFVKFDLPQPLFDTCPYVSLTKCDCSDLSKCSEEVLDKCNNFEFCIENHSPYYGFPRTFIEQDHPLFGNRDCLARATAYVQDDRWLFETKHCSVLTTEGHWQRRTCKKVGSLQKATRSDDPNDYYDIYDCRYGHVRDVTVISFVGATYDSLLTYDPSAKVPRRVEKPQVRIYQQWEPLSLNDLWVFDLAFHNSIHGSIFQLKNLGNNMCLTAEHNEDSDQQPDNVLFFSSCKAGFYPDGQMWYRSTDHALHTPLNDEERSYLMNYRTDHYIGIDSGCTSTTAGMDFVDGTAVGQPEMKCGPNNMMQAVRITNIVTNNFGFITAGGLLRTIKKESGICATTNGLRVPPEGSYGFTYNNITIDKAEVWEPSCKVVNFRTNVQMSHMDFSDVEVGLVFFPSDPDEYRPGFTVDSGEL</sequence>
<protein>
    <submittedName>
        <fullName evidence="1">Uncharacterized protein</fullName>
    </submittedName>
</protein>
<organism evidence="1">
    <name type="scientific">Grammatophora oceanica</name>
    <dbReference type="NCBI Taxonomy" id="210454"/>
    <lineage>
        <taxon>Eukaryota</taxon>
        <taxon>Sar</taxon>
        <taxon>Stramenopiles</taxon>
        <taxon>Ochrophyta</taxon>
        <taxon>Bacillariophyta</taxon>
        <taxon>Fragilariophyceae</taxon>
        <taxon>Fragilariophycidae</taxon>
        <taxon>Rhabdonematales</taxon>
        <taxon>Grammatophoraceae</taxon>
        <taxon>Grammatophora</taxon>
    </lineage>
</organism>
<proteinExistence type="predicted"/>
<dbReference type="AlphaFoldDB" id="A0A7S1VK13"/>
<reference evidence="1" key="1">
    <citation type="submission" date="2021-01" db="EMBL/GenBank/DDBJ databases">
        <authorList>
            <person name="Corre E."/>
            <person name="Pelletier E."/>
            <person name="Niang G."/>
            <person name="Scheremetjew M."/>
            <person name="Finn R."/>
            <person name="Kale V."/>
            <person name="Holt S."/>
            <person name="Cochrane G."/>
            <person name="Meng A."/>
            <person name="Brown T."/>
            <person name="Cohen L."/>
        </authorList>
    </citation>
    <scope>NUCLEOTIDE SEQUENCE</scope>
    <source>
        <strain evidence="1">CCMP 410</strain>
    </source>
</reference>
<name>A0A7S1VK13_9STRA</name>